<dbReference type="EnsemblFungi" id="CEF76050">
    <property type="protein sequence ID" value="CEF76050"/>
    <property type="gene ID" value="FGRRES_13794"/>
</dbReference>
<keyword evidence="3" id="KW-1185">Reference proteome</keyword>
<name>I1SAB3_GIBZE</name>
<organism evidence="1 3">
    <name type="scientific">Gibberella zeae (strain ATCC MYA-4620 / CBS 123657 / FGSC 9075 / NRRL 31084 / PH-1)</name>
    <name type="common">Wheat head blight fungus</name>
    <name type="synonym">Fusarium graminearum</name>
    <dbReference type="NCBI Taxonomy" id="229533"/>
    <lineage>
        <taxon>Eukaryota</taxon>
        <taxon>Fungi</taxon>
        <taxon>Dikarya</taxon>
        <taxon>Ascomycota</taxon>
        <taxon>Pezizomycotina</taxon>
        <taxon>Sordariomycetes</taxon>
        <taxon>Hypocreomycetidae</taxon>
        <taxon>Hypocreales</taxon>
        <taxon>Nectriaceae</taxon>
        <taxon>Fusarium</taxon>
    </lineage>
</organism>
<reference evidence="1 3" key="3">
    <citation type="journal article" date="2015" name="BMC Genomics">
        <title>The completed genome sequence of the pathogenic ascomycete fungus Fusarium graminearum.</title>
        <authorList>
            <person name="King R."/>
            <person name="Urban M."/>
            <person name="Hammond-Kosack M.C."/>
            <person name="Hassani-Pak K."/>
            <person name="Hammond-Kosack K.E."/>
        </authorList>
    </citation>
    <scope>NUCLEOTIDE SEQUENCE [LARGE SCALE GENOMIC DNA]</scope>
    <source>
        <strain evidence="3">ATCC MYA-4620 / CBS 123657 / FGSC 9075 / NRRL 31084 / PH-1</strain>
        <strain evidence="1">PH-1</strain>
    </source>
</reference>
<dbReference type="Proteomes" id="UP000070720">
    <property type="component" value="Chromosome 1"/>
</dbReference>
<dbReference type="AlphaFoldDB" id="I1SAB3"/>
<evidence type="ECO:0000313" key="3">
    <source>
        <dbReference type="Proteomes" id="UP000070720"/>
    </source>
</evidence>
<protein>
    <submittedName>
        <fullName evidence="1">Chromosome 1, complete genome</fullName>
    </submittedName>
</protein>
<dbReference type="HOGENOM" id="CLU_2073381_0_0_1"/>
<dbReference type="InParanoid" id="I1SAB3"/>
<evidence type="ECO:0000313" key="1">
    <source>
        <dbReference type="EMBL" id="CEF76050.1"/>
    </source>
</evidence>
<gene>
    <name evidence="1" type="ORF">FGRAMPH1_01T08495</name>
</gene>
<dbReference type="KEGG" id="fgr:FGSG_13794"/>
<dbReference type="EMBL" id="HG970332">
    <property type="protein sequence ID" value="CEF76050.1"/>
    <property type="molecule type" value="Genomic_DNA"/>
</dbReference>
<reference evidence="2 3" key="2">
    <citation type="journal article" date="2010" name="Nature">
        <title>Comparative genomics reveals mobile pathogenicity chromosomes in Fusarium.</title>
        <authorList>
            <person name="Ma L.J."/>
            <person name="van der Does H.C."/>
            <person name="Borkovich K.A."/>
            <person name="Coleman J.J."/>
            <person name="Daboussi M.J."/>
            <person name="Di Pietro A."/>
            <person name="Dufresne M."/>
            <person name="Freitag M."/>
            <person name="Grabherr M."/>
            <person name="Henrissat B."/>
            <person name="Houterman P.M."/>
            <person name="Kang S."/>
            <person name="Shim W.B."/>
            <person name="Woloshuk C."/>
            <person name="Xie X."/>
            <person name="Xu J.R."/>
            <person name="Antoniw J."/>
            <person name="Baker S.E."/>
            <person name="Bluhm B.H."/>
            <person name="Breakspear A."/>
            <person name="Brown D.W."/>
            <person name="Butchko R.A."/>
            <person name="Chapman S."/>
            <person name="Coulson R."/>
            <person name="Coutinho P.M."/>
            <person name="Danchin E.G."/>
            <person name="Diener A."/>
            <person name="Gale L.R."/>
            <person name="Gardiner D.M."/>
            <person name="Goff S."/>
            <person name="Hammond-Kosack K.E."/>
            <person name="Hilburn K."/>
            <person name="Hua-Van A."/>
            <person name="Jonkers W."/>
            <person name="Kazan K."/>
            <person name="Kodira C.D."/>
            <person name="Koehrsen M."/>
            <person name="Kumar L."/>
            <person name="Lee Y.H."/>
            <person name="Li L."/>
            <person name="Manners J.M."/>
            <person name="Miranda-Saavedra D."/>
            <person name="Mukherjee M."/>
            <person name="Park G."/>
            <person name="Park J."/>
            <person name="Park S.Y."/>
            <person name="Proctor R.H."/>
            <person name="Regev A."/>
            <person name="Ruiz-Roldan M.C."/>
            <person name="Sain D."/>
            <person name="Sakthikumar S."/>
            <person name="Sykes S."/>
            <person name="Schwartz D.C."/>
            <person name="Turgeon B.G."/>
            <person name="Wapinski I."/>
            <person name="Yoder O."/>
            <person name="Young S."/>
            <person name="Zeng Q."/>
            <person name="Zhou S."/>
            <person name="Galagan J."/>
            <person name="Cuomo C.A."/>
            <person name="Kistler H.C."/>
            <person name="Rep M."/>
        </authorList>
    </citation>
    <scope>GENOME REANNOTATION</scope>
    <source>
        <strain evidence="3">ATCC MYA-4620 / CBS 123657 / FGSC 9075 / NRRL 31084 / PH-1</strain>
        <strain evidence="2">PH-1 / ATCC MYA-4620 / FGSC 9075 / NRRL 31084</strain>
    </source>
</reference>
<evidence type="ECO:0000313" key="2">
    <source>
        <dbReference type="EnsemblFungi" id="CEF76050"/>
    </source>
</evidence>
<proteinExistence type="predicted"/>
<dbReference type="VEuPathDB" id="FungiDB:FGRAMPH1_01G08495"/>
<accession>A0A098DC81</accession>
<dbReference type="RefSeq" id="XP_011319600.1">
    <property type="nucleotide sequence ID" value="XM_011321298.1"/>
</dbReference>
<accession>I1SAB3</accession>
<reference evidence="2" key="4">
    <citation type="submission" date="2017-01" db="UniProtKB">
        <authorList>
            <consortium name="EnsemblFungi"/>
        </authorList>
    </citation>
    <scope>IDENTIFICATION</scope>
    <source>
        <strain evidence="2">PH-1 / ATCC MYA-4620 / FGSC 9075 / NRRL 31084</strain>
    </source>
</reference>
<sequence>MGKISVFCKQTAPYKFTNAGVLDPASSNYTTLNRTDINNDNNAIYGLFSHHLKATVLLHSHILLRYYCQRDRERIRCQTTARLRCAMSPGVTRSKSVDPMSLTVCKNSTTVVIIYYFV</sequence>
<reference evidence="2 3" key="1">
    <citation type="journal article" date="2007" name="Science">
        <title>The Fusarium graminearum genome reveals a link between localized polymorphism and pathogen specialization.</title>
        <authorList>
            <person name="Cuomo C.A."/>
            <person name="Gueldener U."/>
            <person name="Xu J.-R."/>
            <person name="Trail F."/>
            <person name="Turgeon B.G."/>
            <person name="Di Pietro A."/>
            <person name="Walton J.D."/>
            <person name="Ma L.-J."/>
            <person name="Baker S.E."/>
            <person name="Rep M."/>
            <person name="Adam G."/>
            <person name="Antoniw J."/>
            <person name="Baldwin T."/>
            <person name="Calvo S.E."/>
            <person name="Chang Y.-L."/>
            <person name="DeCaprio D."/>
            <person name="Gale L.R."/>
            <person name="Gnerre S."/>
            <person name="Goswami R.S."/>
            <person name="Hammond-Kosack K."/>
            <person name="Harris L.J."/>
            <person name="Hilburn K."/>
            <person name="Kennell J.C."/>
            <person name="Kroken S."/>
            <person name="Magnuson J.K."/>
            <person name="Mannhaupt G."/>
            <person name="Mauceli E.W."/>
            <person name="Mewes H.-W."/>
            <person name="Mitterbauer R."/>
            <person name="Muehlbauer G."/>
            <person name="Muensterkoetter M."/>
            <person name="Nelson D."/>
            <person name="O'Donnell K."/>
            <person name="Ouellet T."/>
            <person name="Qi W."/>
            <person name="Quesneville H."/>
            <person name="Roncero M.I.G."/>
            <person name="Seong K.-Y."/>
            <person name="Tetko I.V."/>
            <person name="Urban M."/>
            <person name="Waalwijk C."/>
            <person name="Ward T.J."/>
            <person name="Yao J."/>
            <person name="Birren B.W."/>
            <person name="Kistler H.C."/>
        </authorList>
    </citation>
    <scope>NUCLEOTIDE SEQUENCE [LARGE SCALE GENOMIC DNA]</scope>
    <source>
        <strain evidence="3">ATCC MYA-4620 / CBS 123657 / FGSC 9075 / NRRL 31084 / PH-1</strain>
        <strain evidence="2">PH-1 / ATCC MYA-4620 / FGSC 9075 / NRRL 31084</strain>
    </source>
</reference>